<accession>A0A1P8WE38</accession>
<evidence type="ECO:0000256" key="1">
    <source>
        <dbReference type="SAM" id="MobiDB-lite"/>
    </source>
</evidence>
<feature type="compositionally biased region" description="Low complexity" evidence="1">
    <location>
        <begin position="620"/>
        <end position="653"/>
    </location>
</feature>
<dbReference type="Proteomes" id="UP000187735">
    <property type="component" value="Chromosome"/>
</dbReference>
<evidence type="ECO:0000313" key="3">
    <source>
        <dbReference type="EMBL" id="APZ92314.1"/>
    </source>
</evidence>
<evidence type="ECO:0000313" key="4">
    <source>
        <dbReference type="Proteomes" id="UP000187735"/>
    </source>
</evidence>
<feature type="transmembrane region" description="Helical" evidence="2">
    <location>
        <begin position="28"/>
        <end position="49"/>
    </location>
</feature>
<keyword evidence="2" id="KW-1133">Transmembrane helix</keyword>
<dbReference type="STRING" id="1891926.Fuma_01924"/>
<feature type="compositionally biased region" description="Basic and acidic residues" evidence="1">
    <location>
        <begin position="684"/>
        <end position="695"/>
    </location>
</feature>
<feature type="compositionally biased region" description="Basic and acidic residues" evidence="1">
    <location>
        <begin position="714"/>
        <end position="730"/>
    </location>
</feature>
<dbReference type="OrthoDB" id="220056at2"/>
<feature type="region of interest" description="Disordered" evidence="1">
    <location>
        <begin position="620"/>
        <end position="731"/>
    </location>
</feature>
<keyword evidence="4" id="KW-1185">Reference proteome</keyword>
<dbReference type="RefSeq" id="WP_077023953.1">
    <property type="nucleotide sequence ID" value="NZ_CP017641.1"/>
</dbReference>
<keyword evidence="2" id="KW-0812">Transmembrane</keyword>
<gene>
    <name evidence="3" type="ORF">Fuma_01924</name>
</gene>
<reference evidence="3 4" key="1">
    <citation type="journal article" date="2016" name="Front. Microbiol.">
        <title>Fuerstia marisgermanicae gen. nov., sp. nov., an Unusual Member of the Phylum Planctomycetes from the German Wadden Sea.</title>
        <authorList>
            <person name="Kohn T."/>
            <person name="Heuer A."/>
            <person name="Jogler M."/>
            <person name="Vollmers J."/>
            <person name="Boedeker C."/>
            <person name="Bunk B."/>
            <person name="Rast P."/>
            <person name="Borchert D."/>
            <person name="Glockner I."/>
            <person name="Freese H.M."/>
            <person name="Klenk H.P."/>
            <person name="Overmann J."/>
            <person name="Kaster A.K."/>
            <person name="Rohde M."/>
            <person name="Wiegand S."/>
            <person name="Jogler C."/>
        </authorList>
    </citation>
    <scope>NUCLEOTIDE SEQUENCE [LARGE SCALE GENOMIC DNA]</scope>
    <source>
        <strain evidence="3 4">NH11</strain>
    </source>
</reference>
<dbReference type="EMBL" id="CP017641">
    <property type="protein sequence ID" value="APZ92314.1"/>
    <property type="molecule type" value="Genomic_DNA"/>
</dbReference>
<dbReference type="AlphaFoldDB" id="A0A1P8WE38"/>
<sequence length="1093" mass="119831">MSTPAIRLPDTTRRRLDDFRSHVRKIKVAEGILAGLFGLALSYVAVFILDRFIDTPAIVRGAILVGGCLGLGLFFPLKCHRWVWGTRRMEQVATILKQRFPSLGDQLLGVVELAREDTKLGTSETLARAAVEHVDLVVRDKDFSDAVPKPRHKRWALAAAVPAALMLLALLIVPAAGSNALQRWLMPWKNVERYTFAQVSNLPKAIVAPHGEEFDVSTQLAETTQWSPGEGTVQFNDQSPVKAELKQGSYTFKVPPQTETGKLSVRIGDIRKSMDVQVATRPELSALTASVKLPDYLQYSRDLQTDVRGGVVSVLKGSVASFDAEISRNLQTASVQGKATKVDGNKIKPEPVAVADSETLELQWKDELGLSAKDAFKLKIKAVEDGEPNVTFQQLDTQQVVLSTDTITFDVQADDDYGLKEIGLEWKGIEDALRNPNPENGDKVIAKGAAEQPAFSGKATFCALNDKVKPQSLQIRAYAEDFKPERGRVYSPTYVIHVLTPEEHAIWVTNQLRRWASLADDVYEEEMRLHNANRELRRMSNDELNNPKTRRRIEQQSAAERANGQRLGAVTDHGENLIQQALRNEEMMVGHLETWADALEALKEISENRMPNVADMLAEAAKAPGKASGKPGKPAKGKPGNAKSAPKAGNNRGKPGEGGGETEPSDKEIPAVPQLTDVESGFMESEKGEGDDPPKKPSKGKLTLPTTVLQGGPKPDKKEEDGPTQEKVDEAVEEQADLLEDFAKVREDLQKIMDDLENSTFVKRLKAASRRQMEVAEDLNKTLFKGFGLAASKLDGRQTQQTLKIAEREVAQSQSVWNIQSDLEAYYDRRKNETFLNIINEMKEVRITTKLDGLGERVKQNLSGESIARAEYWCDTLDRWAEELVEPSQCGKCPGGSSDSLPPFIVLEVMRILEAEMDLREETRATEQAHEALPTDEYLERANVLSVTQDGLHKRLQSVVVDIKALPDAETNFGKELKLIGQAVQVMAEATEILAEPDTGPQAIAAETEVIELLLQSKRANPKGGGGGGSSPGGGGSGDTDRPALALYGAGADLKAQIEDRDVQQTTGTAGTSLPAEFRDGLDAFFNAVETIQ</sequence>
<protein>
    <recommendedName>
        <fullName evidence="5">DUF4175 family protein</fullName>
    </recommendedName>
</protein>
<evidence type="ECO:0008006" key="5">
    <source>
        <dbReference type="Google" id="ProtNLM"/>
    </source>
</evidence>
<organism evidence="3 4">
    <name type="scientific">Fuerstiella marisgermanici</name>
    <dbReference type="NCBI Taxonomy" id="1891926"/>
    <lineage>
        <taxon>Bacteria</taxon>
        <taxon>Pseudomonadati</taxon>
        <taxon>Planctomycetota</taxon>
        <taxon>Planctomycetia</taxon>
        <taxon>Planctomycetales</taxon>
        <taxon>Planctomycetaceae</taxon>
        <taxon>Fuerstiella</taxon>
    </lineage>
</organism>
<proteinExistence type="predicted"/>
<dbReference type="KEGG" id="fmr:Fuma_01924"/>
<feature type="region of interest" description="Disordered" evidence="1">
    <location>
        <begin position="1019"/>
        <end position="1044"/>
    </location>
</feature>
<feature type="compositionally biased region" description="Gly residues" evidence="1">
    <location>
        <begin position="1023"/>
        <end position="1038"/>
    </location>
</feature>
<evidence type="ECO:0000256" key="2">
    <source>
        <dbReference type="SAM" id="Phobius"/>
    </source>
</evidence>
<keyword evidence="2" id="KW-0472">Membrane</keyword>
<name>A0A1P8WE38_9PLAN</name>
<feature type="transmembrane region" description="Helical" evidence="2">
    <location>
        <begin position="61"/>
        <end position="79"/>
    </location>
</feature>
<feature type="region of interest" description="Disordered" evidence="1">
    <location>
        <begin position="538"/>
        <end position="572"/>
    </location>
</feature>
<feature type="transmembrane region" description="Helical" evidence="2">
    <location>
        <begin position="155"/>
        <end position="177"/>
    </location>
</feature>